<protein>
    <submittedName>
        <fullName evidence="2">Uncharacterized protein</fullName>
    </submittedName>
</protein>
<accession>A0AAV7NI06</accession>
<evidence type="ECO:0000256" key="1">
    <source>
        <dbReference type="SAM" id="MobiDB-lite"/>
    </source>
</evidence>
<feature type="region of interest" description="Disordered" evidence="1">
    <location>
        <begin position="84"/>
        <end position="110"/>
    </location>
</feature>
<organism evidence="2 3">
    <name type="scientific">Pleurodeles waltl</name>
    <name type="common">Iberian ribbed newt</name>
    <dbReference type="NCBI Taxonomy" id="8319"/>
    <lineage>
        <taxon>Eukaryota</taxon>
        <taxon>Metazoa</taxon>
        <taxon>Chordata</taxon>
        <taxon>Craniata</taxon>
        <taxon>Vertebrata</taxon>
        <taxon>Euteleostomi</taxon>
        <taxon>Amphibia</taxon>
        <taxon>Batrachia</taxon>
        <taxon>Caudata</taxon>
        <taxon>Salamandroidea</taxon>
        <taxon>Salamandridae</taxon>
        <taxon>Pleurodelinae</taxon>
        <taxon>Pleurodeles</taxon>
    </lineage>
</organism>
<feature type="compositionally biased region" description="Polar residues" evidence="1">
    <location>
        <begin position="90"/>
        <end position="110"/>
    </location>
</feature>
<feature type="region of interest" description="Disordered" evidence="1">
    <location>
        <begin position="1"/>
        <end position="24"/>
    </location>
</feature>
<dbReference type="Proteomes" id="UP001066276">
    <property type="component" value="Chromosome 8"/>
</dbReference>
<name>A0AAV7NI06_PLEWA</name>
<comment type="caution">
    <text evidence="2">The sequence shown here is derived from an EMBL/GenBank/DDBJ whole genome shotgun (WGS) entry which is preliminary data.</text>
</comment>
<dbReference type="EMBL" id="JANPWB010000012">
    <property type="protein sequence ID" value="KAJ1112828.1"/>
    <property type="molecule type" value="Genomic_DNA"/>
</dbReference>
<sequence>MDYTGAQGNKERVAAAPRQESLGVHAVRVQGDPKHHEMSEEAWEISSLCSAADAQADYIEELELAARVAAAKHRKEWLLRHLTSDLGEGPSSQPNVERPSDTGTQRSGMT</sequence>
<proteinExistence type="predicted"/>
<evidence type="ECO:0000313" key="3">
    <source>
        <dbReference type="Proteomes" id="UP001066276"/>
    </source>
</evidence>
<evidence type="ECO:0000313" key="2">
    <source>
        <dbReference type="EMBL" id="KAJ1112828.1"/>
    </source>
</evidence>
<dbReference type="AlphaFoldDB" id="A0AAV7NI06"/>
<gene>
    <name evidence="2" type="ORF">NDU88_001089</name>
</gene>
<keyword evidence="3" id="KW-1185">Reference proteome</keyword>
<reference evidence="2" key="1">
    <citation type="journal article" date="2022" name="bioRxiv">
        <title>Sequencing and chromosome-scale assembly of the giantPleurodeles waltlgenome.</title>
        <authorList>
            <person name="Brown T."/>
            <person name="Elewa A."/>
            <person name="Iarovenko S."/>
            <person name="Subramanian E."/>
            <person name="Araus A.J."/>
            <person name="Petzold A."/>
            <person name="Susuki M."/>
            <person name="Suzuki K.-i.T."/>
            <person name="Hayashi T."/>
            <person name="Toyoda A."/>
            <person name="Oliveira C."/>
            <person name="Osipova E."/>
            <person name="Leigh N.D."/>
            <person name="Simon A."/>
            <person name="Yun M.H."/>
        </authorList>
    </citation>
    <scope>NUCLEOTIDE SEQUENCE</scope>
    <source>
        <strain evidence="2">20211129_DDA</strain>
        <tissue evidence="2">Liver</tissue>
    </source>
</reference>